<accession>A0A182WMN6</accession>
<feature type="region of interest" description="Disordered" evidence="1">
    <location>
        <begin position="65"/>
        <end position="84"/>
    </location>
</feature>
<keyword evidence="3" id="KW-1185">Reference proteome</keyword>
<evidence type="ECO:0000256" key="1">
    <source>
        <dbReference type="SAM" id="MobiDB-lite"/>
    </source>
</evidence>
<dbReference type="EnsemblMetazoa" id="AMIN014002-RA">
    <property type="protein sequence ID" value="AMIN014002-PA"/>
    <property type="gene ID" value="AMIN014002"/>
</dbReference>
<sequence>MEFTPELVRSRLGSYQFEATSRFIAGSEVVNKDTVPNSSLNAVPESLVWSRFRSFEFGSGSEVVNLEPTPESVPEPLVRSRLQS</sequence>
<evidence type="ECO:0000313" key="2">
    <source>
        <dbReference type="EnsemblMetazoa" id="AMIN014002-PA"/>
    </source>
</evidence>
<dbReference type="AlphaFoldDB" id="A0A182WMN6"/>
<organism evidence="2 3">
    <name type="scientific">Anopheles minimus</name>
    <dbReference type="NCBI Taxonomy" id="112268"/>
    <lineage>
        <taxon>Eukaryota</taxon>
        <taxon>Metazoa</taxon>
        <taxon>Ecdysozoa</taxon>
        <taxon>Arthropoda</taxon>
        <taxon>Hexapoda</taxon>
        <taxon>Insecta</taxon>
        <taxon>Pterygota</taxon>
        <taxon>Neoptera</taxon>
        <taxon>Endopterygota</taxon>
        <taxon>Diptera</taxon>
        <taxon>Nematocera</taxon>
        <taxon>Culicoidea</taxon>
        <taxon>Culicidae</taxon>
        <taxon>Anophelinae</taxon>
        <taxon>Anopheles</taxon>
    </lineage>
</organism>
<reference evidence="3" key="1">
    <citation type="submission" date="2013-03" db="EMBL/GenBank/DDBJ databases">
        <title>The Genome Sequence of Anopheles minimus MINIMUS1.</title>
        <authorList>
            <consortium name="The Broad Institute Genomics Platform"/>
            <person name="Neafsey D.E."/>
            <person name="Walton C."/>
            <person name="Walker B."/>
            <person name="Young S.K."/>
            <person name="Zeng Q."/>
            <person name="Gargeya S."/>
            <person name="Fitzgerald M."/>
            <person name="Haas B."/>
            <person name="Abouelleil A."/>
            <person name="Allen A.W."/>
            <person name="Alvarado L."/>
            <person name="Arachchi H.M."/>
            <person name="Berlin A.M."/>
            <person name="Chapman S.B."/>
            <person name="Gainer-Dewar J."/>
            <person name="Goldberg J."/>
            <person name="Griggs A."/>
            <person name="Gujja S."/>
            <person name="Hansen M."/>
            <person name="Howarth C."/>
            <person name="Imamovic A."/>
            <person name="Ireland A."/>
            <person name="Larimer J."/>
            <person name="McCowan C."/>
            <person name="Murphy C."/>
            <person name="Pearson M."/>
            <person name="Poon T.W."/>
            <person name="Priest M."/>
            <person name="Roberts A."/>
            <person name="Saif S."/>
            <person name="Shea T."/>
            <person name="Sisk P."/>
            <person name="Sykes S."/>
            <person name="Wortman J."/>
            <person name="Nusbaum C."/>
            <person name="Birren B."/>
        </authorList>
    </citation>
    <scope>NUCLEOTIDE SEQUENCE [LARGE SCALE GENOMIC DNA]</scope>
    <source>
        <strain evidence="3">MINIMUS1</strain>
    </source>
</reference>
<dbReference type="Proteomes" id="UP000075920">
    <property type="component" value="Unassembled WGS sequence"/>
</dbReference>
<name>A0A182WMN6_9DIPT</name>
<protein>
    <submittedName>
        <fullName evidence="2">Uncharacterized protein</fullName>
    </submittedName>
</protein>
<proteinExistence type="predicted"/>
<reference evidence="2" key="2">
    <citation type="submission" date="2020-05" db="UniProtKB">
        <authorList>
            <consortium name="EnsemblMetazoa"/>
        </authorList>
    </citation>
    <scope>IDENTIFICATION</scope>
    <source>
        <strain evidence="2">MINIMUS1</strain>
    </source>
</reference>
<dbReference type="VEuPathDB" id="VectorBase:AMIN014002"/>
<evidence type="ECO:0000313" key="3">
    <source>
        <dbReference type="Proteomes" id="UP000075920"/>
    </source>
</evidence>